<accession>A0AA95SCG0</accession>
<name>A0AA95SCG0_9BACI</name>
<protein>
    <submittedName>
        <fullName evidence="1">Uncharacterized protein</fullName>
    </submittedName>
</protein>
<dbReference type="RefSeq" id="WP_283935869.1">
    <property type="nucleotide sequence ID" value="NZ_CP126114.1"/>
</dbReference>
<dbReference type="AlphaFoldDB" id="A0AA95SCG0"/>
<reference evidence="1" key="1">
    <citation type="submission" date="2023-05" db="EMBL/GenBank/DDBJ databases">
        <title>Comparative genomics of Bacillaceae isolates and their secondary metabolite potential.</title>
        <authorList>
            <person name="Song L."/>
            <person name="Nielsen L.J."/>
            <person name="Mohite O."/>
            <person name="Xu X."/>
            <person name="Weber T."/>
            <person name="Kovacs A.T."/>
        </authorList>
    </citation>
    <scope>NUCLEOTIDE SEQUENCE</scope>
    <source>
        <strain evidence="1">XLM17</strain>
    </source>
</reference>
<dbReference type="EMBL" id="CP126114">
    <property type="protein sequence ID" value="WHY86128.1"/>
    <property type="molecule type" value="Genomic_DNA"/>
</dbReference>
<organism evidence="1 2">
    <name type="scientific">Neobacillus novalis</name>
    <dbReference type="NCBI Taxonomy" id="220687"/>
    <lineage>
        <taxon>Bacteria</taxon>
        <taxon>Bacillati</taxon>
        <taxon>Bacillota</taxon>
        <taxon>Bacilli</taxon>
        <taxon>Bacillales</taxon>
        <taxon>Bacillaceae</taxon>
        <taxon>Neobacillus</taxon>
    </lineage>
</organism>
<evidence type="ECO:0000313" key="1">
    <source>
        <dbReference type="EMBL" id="WHY86128.1"/>
    </source>
</evidence>
<sequence>MLVLSGFEDLLSGFDFLLSGFGELLSGFDFLLSGFGELLSGFPLLLSTSQNPPVNKRKSQASSLAQVTFPSTI</sequence>
<evidence type="ECO:0000313" key="2">
    <source>
        <dbReference type="Proteomes" id="UP001178288"/>
    </source>
</evidence>
<keyword evidence="2" id="KW-1185">Reference proteome</keyword>
<proteinExistence type="predicted"/>
<dbReference type="Proteomes" id="UP001178288">
    <property type="component" value="Chromosome"/>
</dbReference>
<dbReference type="KEGG" id="nnv:QNH39_26745"/>
<gene>
    <name evidence="1" type="ORF">QNH39_26745</name>
</gene>